<sequence>MKTSSDRSKYYEAVLAYISQRGELNIQELANTAPAPLEELRAIVSSLSSETNISAAKVSLAIDAVANGSDPQTVARFLSWREMEDFVAEACRRVGFLSRTSFRLTVDGKRAEVDVLAAGSSICLAVDCKRWSKSLSGQTLRKIVEKSLHRTMLLKNYLEKRFGGDNLVFLAPVVISLYEPSERVVSGVFVVPVHSIRGFLASVENVLAGAVYSTYLKPDWTRWLERDNLNQSLEKWR</sequence>
<dbReference type="GO" id="GO:0009307">
    <property type="term" value="P:DNA restriction-modification system"/>
    <property type="evidence" value="ECO:0007669"/>
    <property type="project" value="InterPro"/>
</dbReference>
<dbReference type="GO" id="GO:0003677">
    <property type="term" value="F:DNA binding"/>
    <property type="evidence" value="ECO:0007669"/>
    <property type="project" value="InterPro"/>
</dbReference>
<dbReference type="Pfam" id="PF04471">
    <property type="entry name" value="Mrr_cat"/>
    <property type="match status" value="1"/>
</dbReference>
<name>A0A7C4E0B4_CALS0</name>
<dbReference type="AlphaFoldDB" id="A0A7C4E0B4"/>
<proteinExistence type="predicted"/>
<protein>
    <recommendedName>
        <fullName evidence="1">Restriction endonuclease type IV Mrr domain-containing protein</fullName>
    </recommendedName>
</protein>
<dbReference type="InterPro" id="IPR007560">
    <property type="entry name" value="Restrct_endonuc_IV_Mrr"/>
</dbReference>
<feature type="domain" description="Restriction endonuclease type IV Mrr" evidence="1">
    <location>
        <begin position="78"/>
        <end position="144"/>
    </location>
</feature>
<dbReference type="InterPro" id="IPR011335">
    <property type="entry name" value="Restrct_endonuc-II-like"/>
</dbReference>
<dbReference type="SUPFAM" id="SSF52980">
    <property type="entry name" value="Restriction endonuclease-like"/>
    <property type="match status" value="1"/>
</dbReference>
<gene>
    <name evidence="3" type="ORF">ENT82_06645</name>
    <name evidence="2" type="ORF">ENU43_06725</name>
</gene>
<dbReference type="GO" id="GO:0004519">
    <property type="term" value="F:endonuclease activity"/>
    <property type="evidence" value="ECO:0007669"/>
    <property type="project" value="InterPro"/>
</dbReference>
<reference evidence="3" key="1">
    <citation type="journal article" date="2020" name="mSystems">
        <title>Genome- and Community-Level Interaction Insights into Carbon Utilization and Element Cycling Functions of Hydrothermarchaeota in Hydrothermal Sediment.</title>
        <authorList>
            <person name="Zhou Z."/>
            <person name="Liu Y."/>
            <person name="Xu W."/>
            <person name="Pan J."/>
            <person name="Luo Z.H."/>
            <person name="Li M."/>
        </authorList>
    </citation>
    <scope>NUCLEOTIDE SEQUENCE [LARGE SCALE GENOMIC DNA]</scope>
    <source>
        <strain evidence="3">SpSt-613</strain>
        <strain evidence="2">SpSt-669</strain>
    </source>
</reference>
<accession>A0A7C4E0B4</accession>
<evidence type="ECO:0000313" key="3">
    <source>
        <dbReference type="EMBL" id="HGN90784.1"/>
    </source>
</evidence>
<organism evidence="3">
    <name type="scientific">Caldiarchaeum subterraneum</name>
    <dbReference type="NCBI Taxonomy" id="311458"/>
    <lineage>
        <taxon>Archaea</taxon>
        <taxon>Nitrososphaerota</taxon>
        <taxon>Candidatus Caldarchaeales</taxon>
        <taxon>Candidatus Caldarchaeaceae</taxon>
        <taxon>Candidatus Caldarchaeum</taxon>
    </lineage>
</organism>
<dbReference type="EMBL" id="DTAD01000073">
    <property type="protein sequence ID" value="HGN90784.1"/>
    <property type="molecule type" value="Genomic_DNA"/>
</dbReference>
<evidence type="ECO:0000259" key="1">
    <source>
        <dbReference type="Pfam" id="PF04471"/>
    </source>
</evidence>
<comment type="caution">
    <text evidence="3">The sequence shown here is derived from an EMBL/GenBank/DDBJ whole genome shotgun (WGS) entry which is preliminary data.</text>
</comment>
<evidence type="ECO:0000313" key="2">
    <source>
        <dbReference type="EMBL" id="HGL41340.1"/>
    </source>
</evidence>
<dbReference type="EMBL" id="DTCM01000081">
    <property type="protein sequence ID" value="HGL41340.1"/>
    <property type="molecule type" value="Genomic_DNA"/>
</dbReference>